<dbReference type="EnsemblFungi" id="MAPG_02562T0">
    <property type="protein sequence ID" value="MAPG_02562T0"/>
    <property type="gene ID" value="MAPG_02562"/>
</dbReference>
<dbReference type="VEuPathDB" id="FungiDB:MAPG_02562"/>
<protein>
    <submittedName>
        <fullName evidence="1 2">Uncharacterized protein</fullName>
    </submittedName>
</protein>
<reference evidence="2" key="4">
    <citation type="journal article" date="2015" name="G3 (Bethesda)">
        <title>Genome sequences of three phytopathogenic species of the Magnaporthaceae family of fungi.</title>
        <authorList>
            <person name="Okagaki L.H."/>
            <person name="Nunes C.C."/>
            <person name="Sailsbery J."/>
            <person name="Clay B."/>
            <person name="Brown D."/>
            <person name="John T."/>
            <person name="Oh Y."/>
            <person name="Young N."/>
            <person name="Fitzgerald M."/>
            <person name="Haas B.J."/>
            <person name="Zeng Q."/>
            <person name="Young S."/>
            <person name="Adiconis X."/>
            <person name="Fan L."/>
            <person name="Levin J.Z."/>
            <person name="Mitchell T.K."/>
            <person name="Okubara P.A."/>
            <person name="Farman M.L."/>
            <person name="Kohn L.M."/>
            <person name="Birren B."/>
            <person name="Ma L.-J."/>
            <person name="Dean R.A."/>
        </authorList>
    </citation>
    <scope>NUCLEOTIDE SEQUENCE</scope>
    <source>
        <strain evidence="2">ATCC 64411 / 73-15</strain>
    </source>
</reference>
<reference evidence="1" key="1">
    <citation type="submission" date="2010-05" db="EMBL/GenBank/DDBJ databases">
        <title>The Genome Sequence of Magnaporthe poae strain ATCC 64411.</title>
        <authorList>
            <consortium name="The Broad Institute Genome Sequencing Platform"/>
            <consortium name="Broad Institute Genome Sequencing Center for Infectious Disease"/>
            <person name="Ma L.-J."/>
            <person name="Dead R."/>
            <person name="Young S."/>
            <person name="Zeng Q."/>
            <person name="Koehrsen M."/>
            <person name="Alvarado L."/>
            <person name="Berlin A."/>
            <person name="Chapman S.B."/>
            <person name="Chen Z."/>
            <person name="Freedman E."/>
            <person name="Gellesch M."/>
            <person name="Goldberg J."/>
            <person name="Griggs A."/>
            <person name="Gujja S."/>
            <person name="Heilman E.R."/>
            <person name="Heiman D."/>
            <person name="Hepburn T."/>
            <person name="Howarth C."/>
            <person name="Jen D."/>
            <person name="Larson L."/>
            <person name="Mehta T."/>
            <person name="Neiman D."/>
            <person name="Pearson M."/>
            <person name="Roberts A."/>
            <person name="Saif S."/>
            <person name="Shea T."/>
            <person name="Shenoy N."/>
            <person name="Sisk P."/>
            <person name="Stolte C."/>
            <person name="Sykes S."/>
            <person name="Walk T."/>
            <person name="White J."/>
            <person name="Yandava C."/>
            <person name="Haas B."/>
            <person name="Nusbaum C."/>
            <person name="Birren B."/>
        </authorList>
    </citation>
    <scope>NUCLEOTIDE SEQUENCE</scope>
    <source>
        <strain evidence="1">ATCC 64411</strain>
    </source>
</reference>
<dbReference type="AlphaFoldDB" id="A0A0C4DRP7"/>
<dbReference type="EMBL" id="ADBL01000634">
    <property type="status" value="NOT_ANNOTATED_CDS"/>
    <property type="molecule type" value="Genomic_DNA"/>
</dbReference>
<dbReference type="EMBL" id="GL876967">
    <property type="protein sequence ID" value="KLU83502.1"/>
    <property type="molecule type" value="Genomic_DNA"/>
</dbReference>
<dbReference type="Proteomes" id="UP000011715">
    <property type="component" value="Unassembled WGS sequence"/>
</dbReference>
<organism evidence="2 3">
    <name type="scientific">Magnaporthiopsis poae (strain ATCC 64411 / 73-15)</name>
    <name type="common">Kentucky bluegrass fungus</name>
    <name type="synonym">Magnaporthe poae</name>
    <dbReference type="NCBI Taxonomy" id="644358"/>
    <lineage>
        <taxon>Eukaryota</taxon>
        <taxon>Fungi</taxon>
        <taxon>Dikarya</taxon>
        <taxon>Ascomycota</taxon>
        <taxon>Pezizomycotina</taxon>
        <taxon>Sordariomycetes</taxon>
        <taxon>Sordariomycetidae</taxon>
        <taxon>Magnaporthales</taxon>
        <taxon>Magnaporthaceae</taxon>
        <taxon>Magnaporthiopsis</taxon>
    </lineage>
</organism>
<evidence type="ECO:0000313" key="3">
    <source>
        <dbReference type="Proteomes" id="UP000011715"/>
    </source>
</evidence>
<sequence>MAAEERDAPSHAALQHLAKTVQENLTLEKDWTGVAIHPVAAPATAVLSMARVRPRLVFNDAIPPFAVEEMMAGEAKAAVAAAAVPRSN</sequence>
<evidence type="ECO:0000313" key="2">
    <source>
        <dbReference type="EnsemblFungi" id="MAPG_02562T0"/>
    </source>
</evidence>
<accession>A0A0C4DRP7</accession>
<evidence type="ECO:0000313" key="1">
    <source>
        <dbReference type="EMBL" id="KLU83502.1"/>
    </source>
</evidence>
<reference evidence="2" key="5">
    <citation type="submission" date="2015-06" db="UniProtKB">
        <authorList>
            <consortium name="EnsemblFungi"/>
        </authorList>
    </citation>
    <scope>IDENTIFICATION</scope>
    <source>
        <strain evidence="2">ATCC 64411</strain>
    </source>
</reference>
<keyword evidence="3" id="KW-1185">Reference proteome</keyword>
<reference evidence="1" key="3">
    <citation type="submission" date="2011-03" db="EMBL/GenBank/DDBJ databases">
        <title>Annotation of Magnaporthe poae ATCC 64411.</title>
        <authorList>
            <person name="Ma L.-J."/>
            <person name="Dead R."/>
            <person name="Young S.K."/>
            <person name="Zeng Q."/>
            <person name="Gargeya S."/>
            <person name="Fitzgerald M."/>
            <person name="Haas B."/>
            <person name="Abouelleil A."/>
            <person name="Alvarado L."/>
            <person name="Arachchi H.M."/>
            <person name="Berlin A."/>
            <person name="Brown A."/>
            <person name="Chapman S.B."/>
            <person name="Chen Z."/>
            <person name="Dunbar C."/>
            <person name="Freedman E."/>
            <person name="Gearin G."/>
            <person name="Gellesch M."/>
            <person name="Goldberg J."/>
            <person name="Griggs A."/>
            <person name="Gujja S."/>
            <person name="Heiman D."/>
            <person name="Howarth C."/>
            <person name="Larson L."/>
            <person name="Lui A."/>
            <person name="MacDonald P.J.P."/>
            <person name="Mehta T."/>
            <person name="Montmayeur A."/>
            <person name="Murphy C."/>
            <person name="Neiman D."/>
            <person name="Pearson M."/>
            <person name="Priest M."/>
            <person name="Roberts A."/>
            <person name="Saif S."/>
            <person name="Shea T."/>
            <person name="Shenoy N."/>
            <person name="Sisk P."/>
            <person name="Stolte C."/>
            <person name="Sykes S."/>
            <person name="Yandava C."/>
            <person name="Wortman J."/>
            <person name="Nusbaum C."/>
            <person name="Birren B."/>
        </authorList>
    </citation>
    <scope>NUCLEOTIDE SEQUENCE</scope>
    <source>
        <strain evidence="1">ATCC 64411</strain>
    </source>
</reference>
<reference evidence="3" key="2">
    <citation type="submission" date="2010-05" db="EMBL/GenBank/DDBJ databases">
        <title>The genome sequence of Magnaporthe poae strain ATCC 64411.</title>
        <authorList>
            <person name="Ma L.-J."/>
            <person name="Dead R."/>
            <person name="Young S."/>
            <person name="Zeng Q."/>
            <person name="Koehrsen M."/>
            <person name="Alvarado L."/>
            <person name="Berlin A."/>
            <person name="Chapman S.B."/>
            <person name="Chen Z."/>
            <person name="Freedman E."/>
            <person name="Gellesch M."/>
            <person name="Goldberg J."/>
            <person name="Griggs A."/>
            <person name="Gujja S."/>
            <person name="Heilman E.R."/>
            <person name="Heiman D."/>
            <person name="Hepburn T."/>
            <person name="Howarth C."/>
            <person name="Jen D."/>
            <person name="Larson L."/>
            <person name="Mehta T."/>
            <person name="Neiman D."/>
            <person name="Pearson M."/>
            <person name="Roberts A."/>
            <person name="Saif S."/>
            <person name="Shea T."/>
            <person name="Shenoy N."/>
            <person name="Sisk P."/>
            <person name="Stolte C."/>
            <person name="Sykes S."/>
            <person name="Walk T."/>
            <person name="White J."/>
            <person name="Yandava C."/>
            <person name="Haas B."/>
            <person name="Nusbaum C."/>
            <person name="Birren B."/>
        </authorList>
    </citation>
    <scope>NUCLEOTIDE SEQUENCE [LARGE SCALE GENOMIC DNA]</scope>
    <source>
        <strain evidence="3">ATCC 64411 / 73-15</strain>
    </source>
</reference>
<gene>
    <name evidence="1" type="ORF">MAPG_02562</name>
</gene>
<proteinExistence type="predicted"/>
<name>A0A0C4DRP7_MAGP6</name>